<name>A0A326U0F0_THEHA</name>
<proteinExistence type="predicted"/>
<dbReference type="AlphaFoldDB" id="A0A326U0F0"/>
<evidence type="ECO:0000313" key="2">
    <source>
        <dbReference type="Proteomes" id="UP000248806"/>
    </source>
</evidence>
<evidence type="ECO:0000313" key="1">
    <source>
        <dbReference type="EMBL" id="PZW23902.1"/>
    </source>
</evidence>
<dbReference type="EMBL" id="QKUF01000024">
    <property type="protein sequence ID" value="PZW23902.1"/>
    <property type="molecule type" value="Genomic_DNA"/>
</dbReference>
<sequence>MRVVKPLSEATAIYDVLSKLKVGDLVPACVYIRDYVDGQIPSWRVAHIIESPPSRRITVIDPDNVKEPTLWEEESWIALDIVALPSKVLATDLYCFTGKPHYTNMLGDIRQHGRKISDLFEEQGEDYV</sequence>
<protein>
    <submittedName>
        <fullName evidence="1">Uncharacterized protein</fullName>
    </submittedName>
</protein>
<gene>
    <name evidence="1" type="ORF">EI42_04825</name>
</gene>
<accession>A0A326U0F0</accession>
<comment type="caution">
    <text evidence="1">The sequence shown here is derived from an EMBL/GenBank/DDBJ whole genome shotgun (WGS) entry which is preliminary data.</text>
</comment>
<keyword evidence="2" id="KW-1185">Reference proteome</keyword>
<reference evidence="1 2" key="1">
    <citation type="submission" date="2018-06" db="EMBL/GenBank/DDBJ databases">
        <title>Genomic Encyclopedia of Archaeal and Bacterial Type Strains, Phase II (KMG-II): from individual species to whole genera.</title>
        <authorList>
            <person name="Goeker M."/>
        </authorList>
    </citation>
    <scope>NUCLEOTIDE SEQUENCE [LARGE SCALE GENOMIC DNA]</scope>
    <source>
        <strain evidence="1 2">ATCC BAA-1881</strain>
    </source>
</reference>
<dbReference type="RefSeq" id="WP_111325128.1">
    <property type="nucleotide sequence ID" value="NZ_BIFX01000001.1"/>
</dbReference>
<organism evidence="1 2">
    <name type="scientific">Thermosporothrix hazakensis</name>
    <dbReference type="NCBI Taxonomy" id="644383"/>
    <lineage>
        <taxon>Bacteria</taxon>
        <taxon>Bacillati</taxon>
        <taxon>Chloroflexota</taxon>
        <taxon>Ktedonobacteria</taxon>
        <taxon>Ktedonobacterales</taxon>
        <taxon>Thermosporotrichaceae</taxon>
        <taxon>Thermosporothrix</taxon>
    </lineage>
</organism>
<dbReference type="Proteomes" id="UP000248806">
    <property type="component" value="Unassembled WGS sequence"/>
</dbReference>